<feature type="compositionally biased region" description="Basic residues" evidence="7">
    <location>
        <begin position="638"/>
        <end position="648"/>
    </location>
</feature>
<feature type="transmembrane region" description="Helical" evidence="8">
    <location>
        <begin position="184"/>
        <end position="207"/>
    </location>
</feature>
<dbReference type="InterPro" id="IPR052836">
    <property type="entry name" value="PRRT_domain-containing"/>
</dbReference>
<dbReference type="PANTHER" id="PTHR35578">
    <property type="entry name" value="PROLINE-RICH TRANSMEMBRANE PROTEIN 4-RELATED"/>
    <property type="match status" value="1"/>
</dbReference>
<gene>
    <name evidence="10" type="ORF">ElyMa_003634400</name>
</gene>
<dbReference type="Proteomes" id="UP000762676">
    <property type="component" value="Unassembled WGS sequence"/>
</dbReference>
<evidence type="ECO:0000256" key="7">
    <source>
        <dbReference type="SAM" id="MobiDB-lite"/>
    </source>
</evidence>
<feature type="region of interest" description="Disordered" evidence="7">
    <location>
        <begin position="413"/>
        <end position="433"/>
    </location>
</feature>
<comment type="caution">
    <text evidence="10">The sequence shown here is derived from an EMBL/GenBank/DDBJ whole genome shotgun (WGS) entry which is preliminary data.</text>
</comment>
<feature type="transmembrane region" description="Helical" evidence="8">
    <location>
        <begin position="219"/>
        <end position="243"/>
    </location>
</feature>
<evidence type="ECO:0000256" key="2">
    <source>
        <dbReference type="ARBA" id="ARBA00022553"/>
    </source>
</evidence>
<dbReference type="Pfam" id="PF25987">
    <property type="entry name" value="PRRT3"/>
    <property type="match status" value="1"/>
</dbReference>
<evidence type="ECO:0000256" key="1">
    <source>
        <dbReference type="ARBA" id="ARBA00004141"/>
    </source>
</evidence>
<dbReference type="EMBL" id="BMAT01007451">
    <property type="protein sequence ID" value="GFR64568.1"/>
    <property type="molecule type" value="Genomic_DNA"/>
</dbReference>
<feature type="domain" description="Proline-rich transmembrane protein 3/4" evidence="9">
    <location>
        <begin position="165"/>
        <end position="365"/>
    </location>
</feature>
<evidence type="ECO:0000256" key="6">
    <source>
        <dbReference type="ARBA" id="ARBA00023136"/>
    </source>
</evidence>
<dbReference type="AlphaFoldDB" id="A0AAV4ETT3"/>
<proteinExistence type="predicted"/>
<feature type="compositionally biased region" description="Polar residues" evidence="7">
    <location>
        <begin position="617"/>
        <end position="636"/>
    </location>
</feature>
<reference evidence="10 11" key="1">
    <citation type="journal article" date="2021" name="Elife">
        <title>Chloroplast acquisition without the gene transfer in kleptoplastic sea slugs, Plakobranchus ocellatus.</title>
        <authorList>
            <person name="Maeda T."/>
            <person name="Takahashi S."/>
            <person name="Yoshida T."/>
            <person name="Shimamura S."/>
            <person name="Takaki Y."/>
            <person name="Nagai Y."/>
            <person name="Toyoda A."/>
            <person name="Suzuki Y."/>
            <person name="Arimoto A."/>
            <person name="Ishii H."/>
            <person name="Satoh N."/>
            <person name="Nishiyama T."/>
            <person name="Hasebe M."/>
            <person name="Maruyama T."/>
            <person name="Minagawa J."/>
            <person name="Obokata J."/>
            <person name="Shigenobu S."/>
        </authorList>
    </citation>
    <scope>NUCLEOTIDE SEQUENCE [LARGE SCALE GENOMIC DNA]</scope>
</reference>
<dbReference type="InterPro" id="IPR059081">
    <property type="entry name" value="PRRT3-4"/>
</dbReference>
<keyword evidence="5 8" id="KW-1133">Transmembrane helix</keyword>
<keyword evidence="2" id="KW-0597">Phosphoprotein</keyword>
<evidence type="ECO:0000256" key="5">
    <source>
        <dbReference type="ARBA" id="ARBA00022989"/>
    </source>
</evidence>
<feature type="transmembrane region" description="Helical" evidence="8">
    <location>
        <begin position="301"/>
        <end position="322"/>
    </location>
</feature>
<keyword evidence="3 8" id="KW-0812">Transmembrane</keyword>
<feature type="transmembrane region" description="Helical" evidence="8">
    <location>
        <begin position="334"/>
        <end position="356"/>
    </location>
</feature>
<dbReference type="PANTHER" id="PTHR35578:SF6">
    <property type="entry name" value="PROLINE-RICH TRANSMEMBRANE PROTEIN 4"/>
    <property type="match status" value="1"/>
</dbReference>
<comment type="subcellular location">
    <subcellularLocation>
        <location evidence="1">Membrane</location>
        <topology evidence="1">Multi-pass membrane protein</topology>
    </subcellularLocation>
</comment>
<keyword evidence="6 8" id="KW-0472">Membrane</keyword>
<keyword evidence="11" id="KW-1185">Reference proteome</keyword>
<sequence>MSFLSTLSPSDIRTTSQIYHFPTKALQHDQRGAAVGVRDSISRHEVITASSFIPKFPADIRYSQQHRDLDARNFSTLVNNSQKIIQTQYPTLDVSPNFRNPILPSRNLSALLEELTTTTSTLTHPFGLHSHTEKPFPHQYLSVSTTTSSDIHQDSSSSYPHHRPSSILPVPDWPHALHEWGVFWYLYVWGFAFLFLAIAVSSALLVFRFRVRARRLRIVCNTLILVGVAGSMRVALLLGQALVRHETSRGSKMTTLATGLLTQGAYPLMCASFGLTQVSLQRLTNVAAGPAGGSKLRSMSWLLGCGLGNIFLVVLVETLVAYRPSLKLLLLLDSGMFIAWALYLSITYICAGFRLTEYALETKRARKELAAFSNHRRAVSINKRDPQNNLVGDGNEHLQLSLSINNIADNSLNNNNDTNNEGGNGDNFGDISQCTALRSEPGDVSNSSNSFLISERPSTLNFDLNLVRGSSVAAEPGEIVVKHGSPLSPSLLSTVQSPLYVANAQGQRSTARLSQPRLSRAQLRMTDDERMMVTIATENEDGSTSSTDVDYSALLAPSSPQSAVLTSRSASASPSHAQSIIPYFNRRKSQQKRRKKTKSSKIPNAVFKRKTFRENSESPSSRTSPVPSQDNASAGQRTKLRGKLRKIDRRTDPTSYNTISQCCEMEDMLNLSDTDSVSDNQELASGRISPQKRLQPTIQHNIQPSLENNCIQMVETSCISAKSTEKHTRKLRETAIGVEEIESLELEQKHLTGLSSRHYFNDVPSSNKVLDIGSNTNIDAKDMQEAGAKRLEETVSIDMVVRDNEIETSVNDEPSESHPVLTLCSSLRDNGYLADTEHPATFTANTGSGVGSKVISRYKNTQRKPSFFSSLFSRLDNNDANVNYENTDDDSSIDSWIDDGPS</sequence>
<evidence type="ECO:0000313" key="11">
    <source>
        <dbReference type="Proteomes" id="UP000762676"/>
    </source>
</evidence>
<evidence type="ECO:0000256" key="3">
    <source>
        <dbReference type="ARBA" id="ARBA00022692"/>
    </source>
</evidence>
<feature type="non-terminal residue" evidence="10">
    <location>
        <position position="902"/>
    </location>
</feature>
<evidence type="ECO:0000256" key="4">
    <source>
        <dbReference type="ARBA" id="ARBA00022729"/>
    </source>
</evidence>
<organism evidence="10 11">
    <name type="scientific">Elysia marginata</name>
    <dbReference type="NCBI Taxonomy" id="1093978"/>
    <lineage>
        <taxon>Eukaryota</taxon>
        <taxon>Metazoa</taxon>
        <taxon>Spiralia</taxon>
        <taxon>Lophotrochozoa</taxon>
        <taxon>Mollusca</taxon>
        <taxon>Gastropoda</taxon>
        <taxon>Heterobranchia</taxon>
        <taxon>Euthyneura</taxon>
        <taxon>Panpulmonata</taxon>
        <taxon>Sacoglossa</taxon>
        <taxon>Placobranchoidea</taxon>
        <taxon>Plakobranchidae</taxon>
        <taxon>Elysia</taxon>
    </lineage>
</organism>
<evidence type="ECO:0000256" key="8">
    <source>
        <dbReference type="SAM" id="Phobius"/>
    </source>
</evidence>
<evidence type="ECO:0000259" key="9">
    <source>
        <dbReference type="Pfam" id="PF25987"/>
    </source>
</evidence>
<accession>A0AAV4ETT3</accession>
<feature type="compositionally biased region" description="Polar residues" evidence="7">
    <location>
        <begin position="565"/>
        <end position="578"/>
    </location>
</feature>
<feature type="region of interest" description="Disordered" evidence="7">
    <location>
        <begin position="883"/>
        <end position="902"/>
    </location>
</feature>
<keyword evidence="4" id="KW-0732">Signal</keyword>
<feature type="compositionally biased region" description="Basic residues" evidence="7">
    <location>
        <begin position="585"/>
        <end position="599"/>
    </location>
</feature>
<evidence type="ECO:0000313" key="10">
    <source>
        <dbReference type="EMBL" id="GFR64568.1"/>
    </source>
</evidence>
<feature type="compositionally biased region" description="Low complexity" evidence="7">
    <location>
        <begin position="893"/>
        <end position="902"/>
    </location>
</feature>
<feature type="region of interest" description="Disordered" evidence="7">
    <location>
        <begin position="565"/>
        <end position="658"/>
    </location>
</feature>
<name>A0AAV4ETT3_9GAST</name>
<protein>
    <recommendedName>
        <fullName evidence="9">Proline-rich transmembrane protein 3/4 domain-containing protein</fullName>
    </recommendedName>
</protein>